<feature type="domain" description="Erythromycin biosynthesis protein CIII-like C-terminal" evidence="5">
    <location>
        <begin position="283"/>
        <end position="427"/>
    </location>
</feature>
<organism evidence="7 8">
    <name type="scientific">Streptomyces glomeratus</name>
    <dbReference type="NCBI Taxonomy" id="284452"/>
    <lineage>
        <taxon>Bacteria</taxon>
        <taxon>Bacillati</taxon>
        <taxon>Actinomycetota</taxon>
        <taxon>Actinomycetes</taxon>
        <taxon>Kitasatosporales</taxon>
        <taxon>Streptomycetaceae</taxon>
        <taxon>Streptomyces</taxon>
    </lineage>
</organism>
<dbReference type="PANTHER" id="PTHR48050:SF13">
    <property type="entry name" value="STEROL 3-BETA-GLUCOSYLTRANSFERASE UGT80A2"/>
    <property type="match status" value="1"/>
</dbReference>
<protein>
    <submittedName>
        <fullName evidence="7">DUF1205 domain-containing protein</fullName>
    </submittedName>
</protein>
<proteinExistence type="inferred from homology"/>
<keyword evidence="3" id="KW-0808">Transferase</keyword>
<evidence type="ECO:0000256" key="2">
    <source>
        <dbReference type="ARBA" id="ARBA00022676"/>
    </source>
</evidence>
<evidence type="ECO:0000256" key="3">
    <source>
        <dbReference type="ARBA" id="ARBA00022679"/>
    </source>
</evidence>
<feature type="domain" description="Erythromycin biosynthesis protein CIII-like N-terminal" evidence="6">
    <location>
        <begin position="22"/>
        <end position="267"/>
    </location>
</feature>
<evidence type="ECO:0000259" key="6">
    <source>
        <dbReference type="Pfam" id="PF21036"/>
    </source>
</evidence>
<dbReference type="NCBIfam" id="TIGR04516">
    <property type="entry name" value="glycosyl_450act"/>
    <property type="match status" value="1"/>
</dbReference>
<name>A0ABP6LYZ6_9ACTN</name>
<keyword evidence="8" id="KW-1185">Reference proteome</keyword>
<dbReference type="InterPro" id="IPR010610">
    <property type="entry name" value="EryCIII-like_C"/>
</dbReference>
<accession>A0ABP6LYZ6</accession>
<evidence type="ECO:0000256" key="4">
    <source>
        <dbReference type="ARBA" id="ARBA00023194"/>
    </source>
</evidence>
<dbReference type="Pfam" id="PF06722">
    <property type="entry name" value="EryCIII-like_C"/>
    <property type="match status" value="1"/>
</dbReference>
<dbReference type="InterPro" id="IPR030953">
    <property type="entry name" value="Glycosyl_450act"/>
</dbReference>
<comment type="similarity">
    <text evidence="1">Belongs to the glycosyltransferase 28 family.</text>
</comment>
<dbReference type="Gene3D" id="3.40.50.2000">
    <property type="entry name" value="Glycogen Phosphorylase B"/>
    <property type="match status" value="2"/>
</dbReference>
<dbReference type="Pfam" id="PF21036">
    <property type="entry name" value="EryCIII-like_N"/>
    <property type="match status" value="1"/>
</dbReference>
<dbReference type="CDD" id="cd03784">
    <property type="entry name" value="GT1_Gtf-like"/>
    <property type="match status" value="1"/>
</dbReference>
<sequence>MRILFATFAVKTHLHPQIPIAWALRAAGHDVRVASQPDLVPDITGAGLTPVPVGEPLRLSEQMKDLDERRDEAGGADGESLEALDYLALTDMSELRPERLTYDYMHTRFAVKTMSDFQILNSERMVDDLVGFARDWKPDLVLWDTMTFAAPVAAAACGAAHARILFGLDLLARMRESYLEELAARPPGLRDDPMAEWLGWTLDRYGCEFTEDTVVGQWTIDPVPTSLRLPVDLHYVPVRYIPYNGPAVIPDWLREPPRRRRVCLTLGVSFRETMGGDRTPLAELLDAVADLDVEVVATLNARQLAELGRLPGNVRVVDFVPLAALLPSCAAIVHHGGSGTVTTALAAGVPQIIAPTEIWCNVHKAHKIQELGAGLYRRVDRFSADEFRNMLVRVLDDPAFTTHARSLRTEVTSTPAPAEITATLERLTTEYRRSGR</sequence>
<dbReference type="PANTHER" id="PTHR48050">
    <property type="entry name" value="STEROL 3-BETA-GLUCOSYLTRANSFERASE"/>
    <property type="match status" value="1"/>
</dbReference>
<dbReference type="SUPFAM" id="SSF53756">
    <property type="entry name" value="UDP-Glycosyltransferase/glycogen phosphorylase"/>
    <property type="match status" value="1"/>
</dbReference>
<keyword evidence="4" id="KW-0045">Antibiotic biosynthesis</keyword>
<keyword evidence="2" id="KW-0328">Glycosyltransferase</keyword>
<dbReference type="InterPro" id="IPR048284">
    <property type="entry name" value="EryCIII-like_N"/>
</dbReference>
<dbReference type="RefSeq" id="WP_234517799.1">
    <property type="nucleotide sequence ID" value="NZ_BAAAUF010000049.1"/>
</dbReference>
<evidence type="ECO:0000256" key="1">
    <source>
        <dbReference type="ARBA" id="ARBA00006962"/>
    </source>
</evidence>
<gene>
    <name evidence="7" type="ORF">GCM10010448_51390</name>
</gene>
<dbReference type="InterPro" id="IPR002213">
    <property type="entry name" value="UDP_glucos_trans"/>
</dbReference>
<evidence type="ECO:0000259" key="5">
    <source>
        <dbReference type="Pfam" id="PF06722"/>
    </source>
</evidence>
<comment type="caution">
    <text evidence="7">The sequence shown here is derived from an EMBL/GenBank/DDBJ whole genome shotgun (WGS) entry which is preliminary data.</text>
</comment>
<dbReference type="EMBL" id="BAAAUF010000049">
    <property type="protein sequence ID" value="GAA3061722.1"/>
    <property type="molecule type" value="Genomic_DNA"/>
</dbReference>
<evidence type="ECO:0000313" key="8">
    <source>
        <dbReference type="Proteomes" id="UP001501532"/>
    </source>
</evidence>
<reference evidence="8" key="1">
    <citation type="journal article" date="2019" name="Int. J. Syst. Evol. Microbiol.">
        <title>The Global Catalogue of Microorganisms (GCM) 10K type strain sequencing project: providing services to taxonomists for standard genome sequencing and annotation.</title>
        <authorList>
            <consortium name="The Broad Institute Genomics Platform"/>
            <consortium name="The Broad Institute Genome Sequencing Center for Infectious Disease"/>
            <person name="Wu L."/>
            <person name="Ma J."/>
        </authorList>
    </citation>
    <scope>NUCLEOTIDE SEQUENCE [LARGE SCALE GENOMIC DNA]</scope>
    <source>
        <strain evidence="8">JCM 9091</strain>
    </source>
</reference>
<evidence type="ECO:0000313" key="7">
    <source>
        <dbReference type="EMBL" id="GAA3061722.1"/>
    </source>
</evidence>
<dbReference type="Proteomes" id="UP001501532">
    <property type="component" value="Unassembled WGS sequence"/>
</dbReference>
<dbReference type="InterPro" id="IPR050426">
    <property type="entry name" value="Glycosyltransferase_28"/>
</dbReference>